<dbReference type="PANTHER" id="PTHR43433:SF1">
    <property type="entry name" value="BLL5160 PROTEIN"/>
    <property type="match status" value="1"/>
</dbReference>
<dbReference type="RefSeq" id="WP_394837954.1">
    <property type="nucleotide sequence ID" value="NZ_CP089929.1"/>
</dbReference>
<dbReference type="InterPro" id="IPR050471">
    <property type="entry name" value="AB_hydrolase"/>
</dbReference>
<accession>A0ABZ2LFF4</accession>
<gene>
    <name evidence="2" type="ORF">LVJ94_13665</name>
</gene>
<keyword evidence="2" id="KW-0378">Hydrolase</keyword>
<dbReference type="EMBL" id="CP089983">
    <property type="protein sequence ID" value="WXB08279.1"/>
    <property type="molecule type" value="Genomic_DNA"/>
</dbReference>
<proteinExistence type="predicted"/>
<evidence type="ECO:0000313" key="3">
    <source>
        <dbReference type="Proteomes" id="UP001374803"/>
    </source>
</evidence>
<reference evidence="2" key="1">
    <citation type="submission" date="2021-12" db="EMBL/GenBank/DDBJ databases">
        <title>Discovery of the Pendulisporaceae a myxobacterial family with distinct sporulation behavior and unique specialized metabolism.</title>
        <authorList>
            <person name="Garcia R."/>
            <person name="Popoff A."/>
            <person name="Bader C.D."/>
            <person name="Loehr J."/>
            <person name="Walesch S."/>
            <person name="Walt C."/>
            <person name="Boldt J."/>
            <person name="Bunk B."/>
            <person name="Haeckl F.J.F.P.J."/>
            <person name="Gunesch A.P."/>
            <person name="Birkelbach J."/>
            <person name="Nuebel U."/>
            <person name="Pietschmann T."/>
            <person name="Bach T."/>
            <person name="Mueller R."/>
        </authorList>
    </citation>
    <scope>NUCLEOTIDE SEQUENCE</scope>
    <source>
        <strain evidence="2">MSr11367</strain>
    </source>
</reference>
<dbReference type="Proteomes" id="UP001374803">
    <property type="component" value="Chromosome"/>
</dbReference>
<organism evidence="2 3">
    <name type="scientific">Pendulispora rubella</name>
    <dbReference type="NCBI Taxonomy" id="2741070"/>
    <lineage>
        <taxon>Bacteria</taxon>
        <taxon>Pseudomonadati</taxon>
        <taxon>Myxococcota</taxon>
        <taxon>Myxococcia</taxon>
        <taxon>Myxococcales</taxon>
        <taxon>Sorangiineae</taxon>
        <taxon>Pendulisporaceae</taxon>
        <taxon>Pendulispora</taxon>
    </lineage>
</organism>
<dbReference type="Pfam" id="PF00561">
    <property type="entry name" value="Abhydrolase_1"/>
    <property type="match status" value="1"/>
</dbReference>
<dbReference type="InterPro" id="IPR029058">
    <property type="entry name" value="AB_hydrolase_fold"/>
</dbReference>
<dbReference type="PRINTS" id="PR00111">
    <property type="entry name" value="ABHYDROLASE"/>
</dbReference>
<sequence length="266" mass="27783">MPDCLVNGVRLHFEEHGQGQEGRAPILCIHGMSTSALVWGPSVAKVAALGRTIVYDRRGCTRSERPQPYATNITQQADDAAALLRALDAAPAVVIGRSYGGEVALALALRHPETVRALVLLEAGLVNLVPEAKAWAEGVMARTLAAAEGEPSDAAKALVHEILGEGAWEKLPPPLQSMFAANSAAVVAEMRGGFLEAEPEALSKLGIPLLLVASAESPPAFRHVVAAMGAAIPMARTALVPGGHMIDLAEPAVLEFVATVVREPNP</sequence>
<name>A0ABZ2LFF4_9BACT</name>
<protein>
    <submittedName>
        <fullName evidence="2">Alpha/beta hydrolase</fullName>
    </submittedName>
</protein>
<evidence type="ECO:0000259" key="1">
    <source>
        <dbReference type="Pfam" id="PF00561"/>
    </source>
</evidence>
<dbReference type="PANTHER" id="PTHR43433">
    <property type="entry name" value="HYDROLASE, ALPHA/BETA FOLD FAMILY PROTEIN"/>
    <property type="match status" value="1"/>
</dbReference>
<feature type="domain" description="AB hydrolase-1" evidence="1">
    <location>
        <begin position="25"/>
        <end position="153"/>
    </location>
</feature>
<dbReference type="GO" id="GO:0016787">
    <property type="term" value="F:hydrolase activity"/>
    <property type="evidence" value="ECO:0007669"/>
    <property type="project" value="UniProtKB-KW"/>
</dbReference>
<dbReference type="InterPro" id="IPR000073">
    <property type="entry name" value="AB_hydrolase_1"/>
</dbReference>
<keyword evidence="3" id="KW-1185">Reference proteome</keyword>
<evidence type="ECO:0000313" key="2">
    <source>
        <dbReference type="EMBL" id="WXB08279.1"/>
    </source>
</evidence>
<dbReference type="SUPFAM" id="SSF53474">
    <property type="entry name" value="alpha/beta-Hydrolases"/>
    <property type="match status" value="1"/>
</dbReference>
<dbReference type="Gene3D" id="3.40.50.1820">
    <property type="entry name" value="alpha/beta hydrolase"/>
    <property type="match status" value="1"/>
</dbReference>